<proteinExistence type="predicted"/>
<accession>A0A0E9RG57</accession>
<dbReference type="EMBL" id="GBXM01080451">
    <property type="protein sequence ID" value="JAH28126.1"/>
    <property type="molecule type" value="Transcribed_RNA"/>
</dbReference>
<dbReference type="AlphaFoldDB" id="A0A0E9RG57"/>
<name>A0A0E9RG57_ANGAN</name>
<sequence>MIATHSSVSGKGLRQSYPKNNCELITLHPICCTLYTVVNFMTMPALIE</sequence>
<evidence type="ECO:0000313" key="1">
    <source>
        <dbReference type="EMBL" id="JAH28126.1"/>
    </source>
</evidence>
<protein>
    <submittedName>
        <fullName evidence="1">Uncharacterized protein</fullName>
    </submittedName>
</protein>
<organism evidence="1">
    <name type="scientific">Anguilla anguilla</name>
    <name type="common">European freshwater eel</name>
    <name type="synonym">Muraena anguilla</name>
    <dbReference type="NCBI Taxonomy" id="7936"/>
    <lineage>
        <taxon>Eukaryota</taxon>
        <taxon>Metazoa</taxon>
        <taxon>Chordata</taxon>
        <taxon>Craniata</taxon>
        <taxon>Vertebrata</taxon>
        <taxon>Euteleostomi</taxon>
        <taxon>Actinopterygii</taxon>
        <taxon>Neopterygii</taxon>
        <taxon>Teleostei</taxon>
        <taxon>Anguilliformes</taxon>
        <taxon>Anguillidae</taxon>
        <taxon>Anguilla</taxon>
    </lineage>
</organism>
<reference evidence="1" key="2">
    <citation type="journal article" date="2015" name="Fish Shellfish Immunol.">
        <title>Early steps in the European eel (Anguilla anguilla)-Vibrio vulnificus interaction in the gills: Role of the RtxA13 toxin.</title>
        <authorList>
            <person name="Callol A."/>
            <person name="Pajuelo D."/>
            <person name="Ebbesson L."/>
            <person name="Teles M."/>
            <person name="MacKenzie S."/>
            <person name="Amaro C."/>
        </authorList>
    </citation>
    <scope>NUCLEOTIDE SEQUENCE</scope>
</reference>
<reference evidence="1" key="1">
    <citation type="submission" date="2014-11" db="EMBL/GenBank/DDBJ databases">
        <authorList>
            <person name="Amaro Gonzalez C."/>
        </authorList>
    </citation>
    <scope>NUCLEOTIDE SEQUENCE</scope>
</reference>